<evidence type="ECO:0000256" key="3">
    <source>
        <dbReference type="SAM" id="SignalP"/>
    </source>
</evidence>
<evidence type="ECO:0000313" key="5">
    <source>
        <dbReference type="Proteomes" id="UP001304461"/>
    </source>
</evidence>
<protein>
    <submittedName>
        <fullName evidence="4">Selenate ABC transporter substrate-binding protein</fullName>
    </submittedName>
</protein>
<dbReference type="PANTHER" id="PTHR35841:SF1">
    <property type="entry name" value="PHOSPHONATES-BINDING PERIPLASMIC PROTEIN"/>
    <property type="match status" value="1"/>
</dbReference>
<evidence type="ECO:0000256" key="2">
    <source>
        <dbReference type="ARBA" id="ARBA00022729"/>
    </source>
</evidence>
<dbReference type="NCBIfam" id="TIGR01098">
    <property type="entry name" value="3A0109s03R"/>
    <property type="match status" value="1"/>
</dbReference>
<dbReference type="Proteomes" id="UP001304461">
    <property type="component" value="Unassembled WGS sequence"/>
</dbReference>
<keyword evidence="2 3" id="KW-0732">Signal</keyword>
<dbReference type="NCBIfam" id="TIGR04553">
    <property type="entry name" value="ABC_peri_selen"/>
    <property type="match status" value="1"/>
</dbReference>
<feature type="signal peptide" evidence="3">
    <location>
        <begin position="1"/>
        <end position="25"/>
    </location>
</feature>
<sequence length="315" mass="33790">MVFRIRSTATAALMGVSLALLPLMAPPAAPLPGLLAPAAAQQSQKVLRIGAIPDQKPETLNRLYPLVANELSRQLGVKVVYVPVVDYAAAVTAFRTGGLDLVWFGSLTGVQARLQKPGAVVIAQRDIDASFQSVFIANTSSGLKPISNVKGLAELKGKRFTFGSESSTSGRLMPQFYLNQAGVKLSDFAGGAPGFSSSHDATIALVQSGAYQAGAVSEEVWRSSLSEGKVNRAKVVPIWKTPGYPNYHWIAQPDLDKRFGKGFTARMRSAILSWRPTNPRQKEVLALFGAQRFIPANAAAYSPIEKVGRQIGKIR</sequence>
<accession>A0ABU5RQC6</accession>
<reference evidence="4 5" key="1">
    <citation type="submission" date="2023-12" db="EMBL/GenBank/DDBJ databases">
        <title>Baltic Sea Cyanobacteria.</title>
        <authorList>
            <person name="Delbaje E."/>
            <person name="Fewer D.P."/>
            <person name="Shishido T.K."/>
        </authorList>
    </citation>
    <scope>NUCLEOTIDE SEQUENCE [LARGE SCALE GENOMIC DNA]</scope>
    <source>
        <strain evidence="4 5">UHCC 0139</strain>
    </source>
</reference>
<dbReference type="Pfam" id="PF12974">
    <property type="entry name" value="Phosphonate-bd"/>
    <property type="match status" value="1"/>
</dbReference>
<dbReference type="InterPro" id="IPR030836">
    <property type="entry name" value="ABC_peri_PhnD-like"/>
</dbReference>
<comment type="caution">
    <text evidence="4">The sequence shown here is derived from an EMBL/GenBank/DDBJ whole genome shotgun (WGS) entry which is preliminary data.</text>
</comment>
<dbReference type="EMBL" id="JAYGHX010000001">
    <property type="protein sequence ID" value="MEA5389959.1"/>
    <property type="molecule type" value="Genomic_DNA"/>
</dbReference>
<gene>
    <name evidence="4" type="ORF">VB738_01670</name>
</gene>
<dbReference type="RefSeq" id="WP_323304084.1">
    <property type="nucleotide sequence ID" value="NZ_JAYGHX010000001.1"/>
</dbReference>
<keyword evidence="5" id="KW-1185">Reference proteome</keyword>
<dbReference type="InterPro" id="IPR005770">
    <property type="entry name" value="PhnD"/>
</dbReference>
<dbReference type="Gene3D" id="3.40.190.10">
    <property type="entry name" value="Periplasmic binding protein-like II"/>
    <property type="match status" value="2"/>
</dbReference>
<name>A0ABU5RQC6_9CYAN</name>
<organism evidence="4 5">
    <name type="scientific">Cyanobium gracile UHCC 0139</name>
    <dbReference type="NCBI Taxonomy" id="3110308"/>
    <lineage>
        <taxon>Bacteria</taxon>
        <taxon>Bacillati</taxon>
        <taxon>Cyanobacteriota</taxon>
        <taxon>Cyanophyceae</taxon>
        <taxon>Synechococcales</taxon>
        <taxon>Prochlorococcaceae</taxon>
        <taxon>Cyanobium</taxon>
    </lineage>
</organism>
<dbReference type="SUPFAM" id="SSF53850">
    <property type="entry name" value="Periplasmic binding protein-like II"/>
    <property type="match status" value="1"/>
</dbReference>
<evidence type="ECO:0000256" key="1">
    <source>
        <dbReference type="ARBA" id="ARBA00007162"/>
    </source>
</evidence>
<comment type="similarity">
    <text evidence="1">Belongs to the phosphate/phosphite/phosphonate binding protein family.</text>
</comment>
<proteinExistence type="inferred from homology"/>
<dbReference type="PANTHER" id="PTHR35841">
    <property type="entry name" value="PHOSPHONATES-BINDING PERIPLASMIC PROTEIN"/>
    <property type="match status" value="1"/>
</dbReference>
<feature type="chain" id="PRO_5045254286" evidence="3">
    <location>
        <begin position="26"/>
        <end position="315"/>
    </location>
</feature>
<evidence type="ECO:0000313" key="4">
    <source>
        <dbReference type="EMBL" id="MEA5389959.1"/>
    </source>
</evidence>